<dbReference type="Proteomes" id="UP000284322">
    <property type="component" value="Unassembled WGS sequence"/>
</dbReference>
<sequence length="46" mass="5563">MRAGLDPWPFVIASYALAIIATFALVWWSWRAMRRAEKRREEVRRK</sequence>
<keyword evidence="3" id="KW-1185">Reference proteome</keyword>
<organism evidence="2 3">
    <name type="scientific">Tsuneonella suprasediminis</name>
    <dbReference type="NCBI Taxonomy" id="2306996"/>
    <lineage>
        <taxon>Bacteria</taxon>
        <taxon>Pseudomonadati</taxon>
        <taxon>Pseudomonadota</taxon>
        <taxon>Alphaproteobacteria</taxon>
        <taxon>Sphingomonadales</taxon>
        <taxon>Erythrobacteraceae</taxon>
        <taxon>Tsuneonella</taxon>
    </lineage>
</organism>
<evidence type="ECO:0000313" key="2">
    <source>
        <dbReference type="EMBL" id="RJX66052.1"/>
    </source>
</evidence>
<keyword evidence="1" id="KW-0472">Membrane</keyword>
<keyword evidence="1" id="KW-0812">Transmembrane</keyword>
<accession>A0A419QZ09</accession>
<evidence type="ECO:0000313" key="3">
    <source>
        <dbReference type="Proteomes" id="UP000284322"/>
    </source>
</evidence>
<comment type="caution">
    <text evidence="2">The sequence shown here is derived from an EMBL/GenBank/DDBJ whole genome shotgun (WGS) entry which is preliminary data.</text>
</comment>
<feature type="transmembrane region" description="Helical" evidence="1">
    <location>
        <begin position="12"/>
        <end position="30"/>
    </location>
</feature>
<keyword evidence="1" id="KW-1133">Transmembrane helix</keyword>
<proteinExistence type="predicted"/>
<name>A0A419QZ09_9SPHN</name>
<dbReference type="OrthoDB" id="7411148at2"/>
<evidence type="ECO:0000256" key="1">
    <source>
        <dbReference type="SAM" id="Phobius"/>
    </source>
</evidence>
<dbReference type="EMBL" id="RAHJ01000021">
    <property type="protein sequence ID" value="RJX66052.1"/>
    <property type="molecule type" value="Genomic_DNA"/>
</dbReference>
<protein>
    <submittedName>
        <fullName evidence="2">Heme exporter protein CcmD</fullName>
    </submittedName>
</protein>
<reference evidence="2 3" key="1">
    <citation type="submission" date="2018-09" db="EMBL/GenBank/DDBJ databases">
        <title>Altererythrobacter sp.Ery1 and Ery12, the genome sequencing of novel strains in genus Alterythrobacter.</title>
        <authorList>
            <person name="Cheng H."/>
            <person name="Wu Y.-H."/>
            <person name="Fang C."/>
            <person name="Xu X.-W."/>
        </authorList>
    </citation>
    <scope>NUCLEOTIDE SEQUENCE [LARGE SCALE GENOMIC DNA]</scope>
    <source>
        <strain evidence="2 3">Ery12</strain>
    </source>
</reference>
<gene>
    <name evidence="2" type="primary">ccmD</name>
    <name evidence="2" type="ORF">D6858_13895</name>
</gene>
<dbReference type="AlphaFoldDB" id="A0A419QZ09"/>